<comment type="caution">
    <text evidence="1">The sequence shown here is derived from an EMBL/GenBank/DDBJ whole genome shotgun (WGS) entry which is preliminary data.</text>
</comment>
<evidence type="ECO:0000313" key="2">
    <source>
        <dbReference type="Proteomes" id="UP000037696"/>
    </source>
</evidence>
<accession>A0A0M8P7K8</accession>
<organism evidence="1 2">
    <name type="scientific">Penicillium nordicum</name>
    <dbReference type="NCBI Taxonomy" id="229535"/>
    <lineage>
        <taxon>Eukaryota</taxon>
        <taxon>Fungi</taxon>
        <taxon>Dikarya</taxon>
        <taxon>Ascomycota</taxon>
        <taxon>Pezizomycotina</taxon>
        <taxon>Eurotiomycetes</taxon>
        <taxon>Eurotiomycetidae</taxon>
        <taxon>Eurotiales</taxon>
        <taxon>Aspergillaceae</taxon>
        <taxon>Penicillium</taxon>
    </lineage>
</organism>
<dbReference type="AlphaFoldDB" id="A0A0M8P7K8"/>
<protein>
    <submittedName>
        <fullName evidence="1">Uncharacterized protein</fullName>
    </submittedName>
</protein>
<proteinExistence type="predicted"/>
<name>A0A0M8P7K8_9EURO</name>
<dbReference type="Proteomes" id="UP000037696">
    <property type="component" value="Unassembled WGS sequence"/>
</dbReference>
<dbReference type="EMBL" id="LHQQ01000048">
    <property type="protein sequence ID" value="KOS45187.1"/>
    <property type="molecule type" value="Genomic_DNA"/>
</dbReference>
<keyword evidence="2" id="KW-1185">Reference proteome</keyword>
<reference evidence="1 2" key="1">
    <citation type="submission" date="2015-08" db="EMBL/GenBank/DDBJ databases">
        <title>Genome sequencing of Penicillium nordicum.</title>
        <authorList>
            <person name="Nguyen H.D."/>
            <person name="Seifert K.A."/>
        </authorList>
    </citation>
    <scope>NUCLEOTIDE SEQUENCE [LARGE SCALE GENOMIC DNA]</scope>
    <source>
        <strain evidence="1 2">DAOMC 185683</strain>
    </source>
</reference>
<evidence type="ECO:0000313" key="1">
    <source>
        <dbReference type="EMBL" id="KOS45187.1"/>
    </source>
</evidence>
<gene>
    <name evidence="1" type="ORF">ACN38_g3939</name>
</gene>
<sequence length="122" mass="14758">MQKKKKKEKKKMLLLFSLYKPWAKGRLKLRQILAFLARRPGLYFNWSNSYSTAIRNLGFELIFFEIRLRWPLPSRIYVLKGRGRNSRKVSPLFPPNTKPRTLDMFMRYYSVCCILHNYSYEV</sequence>